<dbReference type="Proteomes" id="UP000053558">
    <property type="component" value="Unassembled WGS sequence"/>
</dbReference>
<dbReference type="AlphaFoldDB" id="A0A5M3MWJ8"/>
<dbReference type="EMBL" id="JH711576">
    <property type="protein sequence ID" value="EIW82971.1"/>
    <property type="molecule type" value="Genomic_DNA"/>
</dbReference>
<accession>A0A5M3MWJ8</accession>
<evidence type="ECO:0000313" key="1">
    <source>
        <dbReference type="EMBL" id="EIW82971.1"/>
    </source>
</evidence>
<sequence>MHQCNLHIIEYGQDKGVTAARGKNISQFHLKCARTSNPQFNEENIGGVNNEADEWFQVDDQGMVIQHVDSAPANVEVQAWHQLPTTSFPLSVQQKQPNTNGSNWPVVQYAAK</sequence>
<reference evidence="2" key="1">
    <citation type="journal article" date="2012" name="Science">
        <title>The Paleozoic origin of enzymatic lignin decomposition reconstructed from 31 fungal genomes.</title>
        <authorList>
            <person name="Floudas D."/>
            <person name="Binder M."/>
            <person name="Riley R."/>
            <person name="Barry K."/>
            <person name="Blanchette R.A."/>
            <person name="Henrissat B."/>
            <person name="Martinez A.T."/>
            <person name="Otillar R."/>
            <person name="Spatafora J.W."/>
            <person name="Yadav J.S."/>
            <person name="Aerts A."/>
            <person name="Benoit I."/>
            <person name="Boyd A."/>
            <person name="Carlson A."/>
            <person name="Copeland A."/>
            <person name="Coutinho P.M."/>
            <person name="de Vries R.P."/>
            <person name="Ferreira P."/>
            <person name="Findley K."/>
            <person name="Foster B."/>
            <person name="Gaskell J."/>
            <person name="Glotzer D."/>
            <person name="Gorecki P."/>
            <person name="Heitman J."/>
            <person name="Hesse C."/>
            <person name="Hori C."/>
            <person name="Igarashi K."/>
            <person name="Jurgens J.A."/>
            <person name="Kallen N."/>
            <person name="Kersten P."/>
            <person name="Kohler A."/>
            <person name="Kuees U."/>
            <person name="Kumar T.K.A."/>
            <person name="Kuo A."/>
            <person name="LaButti K."/>
            <person name="Larrondo L.F."/>
            <person name="Lindquist E."/>
            <person name="Ling A."/>
            <person name="Lombard V."/>
            <person name="Lucas S."/>
            <person name="Lundell T."/>
            <person name="Martin R."/>
            <person name="McLaughlin D.J."/>
            <person name="Morgenstern I."/>
            <person name="Morin E."/>
            <person name="Murat C."/>
            <person name="Nagy L.G."/>
            <person name="Nolan M."/>
            <person name="Ohm R.A."/>
            <person name="Patyshakuliyeva A."/>
            <person name="Rokas A."/>
            <person name="Ruiz-Duenas F.J."/>
            <person name="Sabat G."/>
            <person name="Salamov A."/>
            <person name="Samejima M."/>
            <person name="Schmutz J."/>
            <person name="Slot J.C."/>
            <person name="St John F."/>
            <person name="Stenlid J."/>
            <person name="Sun H."/>
            <person name="Sun S."/>
            <person name="Syed K."/>
            <person name="Tsang A."/>
            <person name="Wiebenga A."/>
            <person name="Young D."/>
            <person name="Pisabarro A."/>
            <person name="Eastwood D.C."/>
            <person name="Martin F."/>
            <person name="Cullen D."/>
            <person name="Grigoriev I.V."/>
            <person name="Hibbett D.S."/>
        </authorList>
    </citation>
    <scope>NUCLEOTIDE SEQUENCE [LARGE SCALE GENOMIC DNA]</scope>
    <source>
        <strain evidence="2">RWD-64-598 SS2</strain>
    </source>
</reference>
<proteinExistence type="predicted"/>
<name>A0A5M3MWJ8_CONPW</name>
<dbReference type="RefSeq" id="XP_007766450.1">
    <property type="nucleotide sequence ID" value="XM_007768260.1"/>
</dbReference>
<protein>
    <submittedName>
        <fullName evidence="1">Uncharacterized protein</fullName>
    </submittedName>
</protein>
<evidence type="ECO:0000313" key="2">
    <source>
        <dbReference type="Proteomes" id="UP000053558"/>
    </source>
</evidence>
<keyword evidence="2" id="KW-1185">Reference proteome</keyword>
<gene>
    <name evidence="1" type="ORF">CONPUDRAFT_71622</name>
</gene>
<dbReference type="KEGG" id="cput:CONPUDRAFT_71622"/>
<dbReference type="GeneID" id="19208950"/>
<comment type="caution">
    <text evidence="1">The sequence shown here is derived from an EMBL/GenBank/DDBJ whole genome shotgun (WGS) entry which is preliminary data.</text>
</comment>
<organism evidence="1 2">
    <name type="scientific">Coniophora puteana (strain RWD-64-598)</name>
    <name type="common">Brown rot fungus</name>
    <dbReference type="NCBI Taxonomy" id="741705"/>
    <lineage>
        <taxon>Eukaryota</taxon>
        <taxon>Fungi</taxon>
        <taxon>Dikarya</taxon>
        <taxon>Basidiomycota</taxon>
        <taxon>Agaricomycotina</taxon>
        <taxon>Agaricomycetes</taxon>
        <taxon>Agaricomycetidae</taxon>
        <taxon>Boletales</taxon>
        <taxon>Coniophorineae</taxon>
        <taxon>Coniophoraceae</taxon>
        <taxon>Coniophora</taxon>
    </lineage>
</organism>